<protein>
    <submittedName>
        <fullName evidence="2">Alpha/beta fold hydrolase</fullName>
    </submittedName>
</protein>
<evidence type="ECO:0000313" key="2">
    <source>
        <dbReference type="EMBL" id="QBD75702.1"/>
    </source>
</evidence>
<dbReference type="InterPro" id="IPR050261">
    <property type="entry name" value="FrsA_esterase"/>
</dbReference>
<gene>
    <name evidence="2" type="ORF">EPA93_06660</name>
</gene>
<dbReference type="InterPro" id="IPR029058">
    <property type="entry name" value="AB_hydrolase_fold"/>
</dbReference>
<dbReference type="AlphaFoldDB" id="A0A4P6JL37"/>
<accession>A0A4P6JL37</accession>
<name>A0A4P6JL37_KTERU</name>
<feature type="domain" description="Serine aminopeptidase S33" evidence="1">
    <location>
        <begin position="28"/>
        <end position="164"/>
    </location>
</feature>
<dbReference type="OrthoDB" id="157269at2"/>
<dbReference type="Gene3D" id="3.40.50.1820">
    <property type="entry name" value="alpha/beta hydrolase"/>
    <property type="match status" value="1"/>
</dbReference>
<dbReference type="InterPro" id="IPR022742">
    <property type="entry name" value="Hydrolase_4"/>
</dbReference>
<dbReference type="PANTHER" id="PTHR22946">
    <property type="entry name" value="DIENELACTONE HYDROLASE DOMAIN-CONTAINING PROTEIN-RELATED"/>
    <property type="match status" value="1"/>
</dbReference>
<evidence type="ECO:0000313" key="3">
    <source>
        <dbReference type="Proteomes" id="UP000290365"/>
    </source>
</evidence>
<evidence type="ECO:0000259" key="1">
    <source>
        <dbReference type="Pfam" id="PF12146"/>
    </source>
</evidence>
<keyword evidence="3" id="KW-1185">Reference proteome</keyword>
<dbReference type="RefSeq" id="WP_129886299.1">
    <property type="nucleotide sequence ID" value="NZ_CP035758.1"/>
</dbReference>
<dbReference type="GO" id="GO:0016787">
    <property type="term" value="F:hydrolase activity"/>
    <property type="evidence" value="ECO:0007669"/>
    <property type="project" value="UniProtKB-KW"/>
</dbReference>
<dbReference type="SUPFAM" id="SSF53474">
    <property type="entry name" value="alpha/beta-Hydrolases"/>
    <property type="match status" value="1"/>
</dbReference>
<dbReference type="Proteomes" id="UP000290365">
    <property type="component" value="Chromosome"/>
</dbReference>
<keyword evidence="2" id="KW-0378">Hydrolase</keyword>
<proteinExistence type="predicted"/>
<sequence>MTLQTMYLTLATAPARILFYGTARESAQRGTILFYHGFGQSKDDYSEVLEQLARAGFLIVSLDGIGHGARRYPDFAQRFPPHSPHLEGNMQLEAAFLDVVQATTQEIPAIIDALFEHKLAHPGRLGITGYSFGGFVSYAAVIKDKRLQAAAPVVGAPEWKLARPESPHQYIEQFFPTAILSQVAGQDRRVSPLLAPYYAQAPARLRYIEYPASPHELCPQDWSEAWQAVVAWFINFLPSADRL</sequence>
<reference evidence="2 3" key="1">
    <citation type="submission" date="2019-01" db="EMBL/GenBank/DDBJ databases">
        <title>Ktedonosporobacter rubrisoli SCAWS-G2.</title>
        <authorList>
            <person name="Huang Y."/>
            <person name="Yan B."/>
        </authorList>
    </citation>
    <scope>NUCLEOTIDE SEQUENCE [LARGE SCALE GENOMIC DNA]</scope>
    <source>
        <strain evidence="2 3">SCAWS-G2</strain>
    </source>
</reference>
<dbReference type="KEGG" id="kbs:EPA93_06660"/>
<dbReference type="Pfam" id="PF12146">
    <property type="entry name" value="Hydrolase_4"/>
    <property type="match status" value="1"/>
</dbReference>
<organism evidence="2 3">
    <name type="scientific">Ktedonosporobacter rubrisoli</name>
    <dbReference type="NCBI Taxonomy" id="2509675"/>
    <lineage>
        <taxon>Bacteria</taxon>
        <taxon>Bacillati</taxon>
        <taxon>Chloroflexota</taxon>
        <taxon>Ktedonobacteria</taxon>
        <taxon>Ktedonobacterales</taxon>
        <taxon>Ktedonosporobacteraceae</taxon>
        <taxon>Ktedonosporobacter</taxon>
    </lineage>
</organism>
<dbReference type="EMBL" id="CP035758">
    <property type="protein sequence ID" value="QBD75702.1"/>
    <property type="molecule type" value="Genomic_DNA"/>
</dbReference>